<dbReference type="STRING" id="36847.CLNEO_16760"/>
<accession>A0A136WFF8</accession>
<dbReference type="Pfam" id="PF05402">
    <property type="entry name" value="PqqD"/>
    <property type="match status" value="1"/>
</dbReference>
<dbReference type="Proteomes" id="UP000070539">
    <property type="component" value="Unassembled WGS sequence"/>
</dbReference>
<organism evidence="1 2">
    <name type="scientific">Anaerotignum neopropionicum</name>
    <dbReference type="NCBI Taxonomy" id="36847"/>
    <lineage>
        <taxon>Bacteria</taxon>
        <taxon>Bacillati</taxon>
        <taxon>Bacillota</taxon>
        <taxon>Clostridia</taxon>
        <taxon>Lachnospirales</taxon>
        <taxon>Anaerotignaceae</taxon>
        <taxon>Anaerotignum</taxon>
    </lineage>
</organism>
<evidence type="ECO:0000313" key="1">
    <source>
        <dbReference type="EMBL" id="KXL53133.1"/>
    </source>
</evidence>
<dbReference type="InterPro" id="IPR008792">
    <property type="entry name" value="PQQD"/>
</dbReference>
<dbReference type="EMBL" id="LRVM01000004">
    <property type="protein sequence ID" value="KXL53133.1"/>
    <property type="molecule type" value="Genomic_DNA"/>
</dbReference>
<dbReference type="OrthoDB" id="9795908at2"/>
<evidence type="ECO:0008006" key="3">
    <source>
        <dbReference type="Google" id="ProtNLM"/>
    </source>
</evidence>
<keyword evidence="2" id="KW-1185">Reference proteome</keyword>
<comment type="caution">
    <text evidence="1">The sequence shown here is derived from an EMBL/GenBank/DDBJ whole genome shotgun (WGS) entry which is preliminary data.</text>
</comment>
<name>A0A136WFF8_9FIRM</name>
<dbReference type="AlphaFoldDB" id="A0A136WFF8"/>
<proteinExistence type="predicted"/>
<sequence length="96" mass="10681">MNIKSVKIKEGYILRELGGEFCIFHESDSENGSLVGLPSVNETCVFLWDRLAKGADAQMLIEAVADKYGIEFEDAEYEVGEFLAKLIHGDVVIINK</sequence>
<protein>
    <recommendedName>
        <fullName evidence="3">Coenzyme PQQ synthesis protein D</fullName>
    </recommendedName>
</protein>
<dbReference type="RefSeq" id="WP_066087324.1">
    <property type="nucleotide sequence ID" value="NZ_LRVM01000004.1"/>
</dbReference>
<reference evidence="1 2" key="1">
    <citation type="submission" date="2016-01" db="EMBL/GenBank/DDBJ databases">
        <title>Genome sequence of Clostridium neopropionicum X4, DSM-3847.</title>
        <authorList>
            <person name="Poehlein A."/>
            <person name="Beck M.H."/>
            <person name="Bengelsdorf F.R."/>
            <person name="Daniel R."/>
            <person name="Duerre P."/>
        </authorList>
    </citation>
    <scope>NUCLEOTIDE SEQUENCE [LARGE SCALE GENOMIC DNA]</scope>
    <source>
        <strain evidence="1 2">DSM-3847</strain>
    </source>
</reference>
<evidence type="ECO:0000313" key="2">
    <source>
        <dbReference type="Proteomes" id="UP000070539"/>
    </source>
</evidence>
<gene>
    <name evidence="1" type="ORF">CLNEO_16760</name>
</gene>